<protein>
    <recommendedName>
        <fullName evidence="4">Secreted protein</fullName>
    </recommendedName>
</protein>
<keyword evidence="3" id="KW-1185">Reference proteome</keyword>
<evidence type="ECO:0000313" key="3">
    <source>
        <dbReference type="Proteomes" id="UP000054217"/>
    </source>
</evidence>
<dbReference type="HOGENOM" id="CLU_1283724_0_0_1"/>
<evidence type="ECO:0000256" key="1">
    <source>
        <dbReference type="SAM" id="SignalP"/>
    </source>
</evidence>
<sequence>MDGIGQKGFLSFLFVLLFALFPPAFSLEGFTIFRCISYRQLTVCPCRTDRSRICTIFIHRIYFRDNIPVRTQDRGDAVVGSRIASPGPLVHMMYINQTAYVPWPMKRSLTSPSFQRRQPTSTTGTRLVFSHHNIYDGERREAATLLRRLNRSFLTYILANDSCYRQVHSLLIGLACALMRRVQTQAKEAKCLTPGVIVNIFCNVMFWSSSQCFRR</sequence>
<dbReference type="AlphaFoldDB" id="A0A0C3P3L1"/>
<name>A0A0C3P3L1_PISTI</name>
<organism evidence="2 3">
    <name type="scientific">Pisolithus tinctorius Marx 270</name>
    <dbReference type="NCBI Taxonomy" id="870435"/>
    <lineage>
        <taxon>Eukaryota</taxon>
        <taxon>Fungi</taxon>
        <taxon>Dikarya</taxon>
        <taxon>Basidiomycota</taxon>
        <taxon>Agaricomycotina</taxon>
        <taxon>Agaricomycetes</taxon>
        <taxon>Agaricomycetidae</taxon>
        <taxon>Boletales</taxon>
        <taxon>Sclerodermatineae</taxon>
        <taxon>Pisolithaceae</taxon>
        <taxon>Pisolithus</taxon>
    </lineage>
</organism>
<dbReference type="EMBL" id="KN831983">
    <property type="protein sequence ID" value="KIO02061.1"/>
    <property type="molecule type" value="Genomic_DNA"/>
</dbReference>
<evidence type="ECO:0008006" key="4">
    <source>
        <dbReference type="Google" id="ProtNLM"/>
    </source>
</evidence>
<reference evidence="2 3" key="1">
    <citation type="submission" date="2014-04" db="EMBL/GenBank/DDBJ databases">
        <authorList>
            <consortium name="DOE Joint Genome Institute"/>
            <person name="Kuo A."/>
            <person name="Kohler A."/>
            <person name="Costa M.D."/>
            <person name="Nagy L.G."/>
            <person name="Floudas D."/>
            <person name="Copeland A."/>
            <person name="Barry K.W."/>
            <person name="Cichocki N."/>
            <person name="Veneault-Fourrey C."/>
            <person name="LaButti K."/>
            <person name="Lindquist E.A."/>
            <person name="Lipzen A."/>
            <person name="Lundell T."/>
            <person name="Morin E."/>
            <person name="Murat C."/>
            <person name="Sun H."/>
            <person name="Tunlid A."/>
            <person name="Henrissat B."/>
            <person name="Grigoriev I.V."/>
            <person name="Hibbett D.S."/>
            <person name="Martin F."/>
            <person name="Nordberg H.P."/>
            <person name="Cantor M.N."/>
            <person name="Hua S.X."/>
        </authorList>
    </citation>
    <scope>NUCLEOTIDE SEQUENCE [LARGE SCALE GENOMIC DNA]</scope>
    <source>
        <strain evidence="2 3">Marx 270</strain>
    </source>
</reference>
<gene>
    <name evidence="2" type="ORF">M404DRAFT_711836</name>
</gene>
<dbReference type="Proteomes" id="UP000054217">
    <property type="component" value="Unassembled WGS sequence"/>
</dbReference>
<feature type="signal peptide" evidence="1">
    <location>
        <begin position="1"/>
        <end position="26"/>
    </location>
</feature>
<reference evidence="3" key="2">
    <citation type="submission" date="2015-01" db="EMBL/GenBank/DDBJ databases">
        <title>Evolutionary Origins and Diversification of the Mycorrhizal Mutualists.</title>
        <authorList>
            <consortium name="DOE Joint Genome Institute"/>
            <consortium name="Mycorrhizal Genomics Consortium"/>
            <person name="Kohler A."/>
            <person name="Kuo A."/>
            <person name="Nagy L.G."/>
            <person name="Floudas D."/>
            <person name="Copeland A."/>
            <person name="Barry K.W."/>
            <person name="Cichocki N."/>
            <person name="Veneault-Fourrey C."/>
            <person name="LaButti K."/>
            <person name="Lindquist E.A."/>
            <person name="Lipzen A."/>
            <person name="Lundell T."/>
            <person name="Morin E."/>
            <person name="Murat C."/>
            <person name="Riley R."/>
            <person name="Ohm R."/>
            <person name="Sun H."/>
            <person name="Tunlid A."/>
            <person name="Henrissat B."/>
            <person name="Grigoriev I.V."/>
            <person name="Hibbett D.S."/>
            <person name="Martin F."/>
        </authorList>
    </citation>
    <scope>NUCLEOTIDE SEQUENCE [LARGE SCALE GENOMIC DNA]</scope>
    <source>
        <strain evidence="3">Marx 270</strain>
    </source>
</reference>
<feature type="chain" id="PRO_5002167910" description="Secreted protein" evidence="1">
    <location>
        <begin position="27"/>
        <end position="215"/>
    </location>
</feature>
<keyword evidence="1" id="KW-0732">Signal</keyword>
<proteinExistence type="predicted"/>
<evidence type="ECO:0000313" key="2">
    <source>
        <dbReference type="EMBL" id="KIO02061.1"/>
    </source>
</evidence>
<accession>A0A0C3P3L1</accession>
<dbReference type="InParanoid" id="A0A0C3P3L1"/>